<gene>
    <name evidence="9" type="ORF">EAS62_04380</name>
</gene>
<dbReference type="InterPro" id="IPR003115">
    <property type="entry name" value="ParB_N"/>
</dbReference>
<organism evidence="9 10">
    <name type="scientific">Bradyrhizobium zhanjiangense</name>
    <dbReference type="NCBI Taxonomy" id="1325107"/>
    <lineage>
        <taxon>Bacteria</taxon>
        <taxon>Pseudomonadati</taxon>
        <taxon>Pseudomonadota</taxon>
        <taxon>Alphaproteobacteria</taxon>
        <taxon>Hyphomicrobiales</taxon>
        <taxon>Nitrobacteraceae</taxon>
        <taxon>Bradyrhizobium</taxon>
    </lineage>
</organism>
<evidence type="ECO:0000256" key="3">
    <source>
        <dbReference type="ARBA" id="ARBA00022723"/>
    </source>
</evidence>
<evidence type="ECO:0000256" key="5">
    <source>
        <dbReference type="ARBA" id="ARBA00023004"/>
    </source>
</evidence>
<evidence type="ECO:0000313" key="10">
    <source>
        <dbReference type="Proteomes" id="UP000289946"/>
    </source>
</evidence>
<dbReference type="InterPro" id="IPR036086">
    <property type="entry name" value="ParB/Sulfiredoxin_sf"/>
</dbReference>
<keyword evidence="1" id="KW-0813">Transport</keyword>
<sequence length="656" mass="71055">MLNLAPGHKPPFRQQIMDALASKPAVETWPIERLRPYERNSRRHSAEQIEQIAASIRQWGWTMPILAADDGMVLAGHGRLAAGKLLGFSEVPVIVARGWTDQQKRAYVIADNRLTDASDWDDEMLRLELADLVEGGFEISLTGITEDELSRLSVGVGELEQMPELPDGDRSPFRDMTFILYGDQFGIVERAIAKATKPRDPDNPNRSPQGNALAAICAEYLGRSHKSRLIGAARCPLCPDTDQRPQRSEMTPRADNSSVAGGIDGVNSSQQNLRLGTRRLRPVSTQSGPLPQSGTRRTSCVSAFGGADLAAYGRVWGWRPVHQPGEELKRRRTMKAILVRLGLGLALSAAPLTTWAQADDAPPAWAYPVNPPDFKVQPDDGAPRHVPDSTAAFTLTQARDLFFALDWHPSDHPPLPDIVAHGRKPDVMACGVCHRADGPGGPENSGIAGLSAQYIVQQMADFKSGARTTSVPQRIPPQLMIKTARGITDTEIEQAAAYFSGLKPRAVIKVVETATVPKTRVAGWFLAALPGGEMEPIAGRIIEVPEDLEHFEMRDARSHFIAYVPPGSVEQGRQLATTGGNGKSAPCTICHGPELSGVGPIPGLAGRSPSYLVRQLYDFQHGTRAGPWSPLMATNVSKLTLDDMVALAAYAASLQP</sequence>
<name>A0ABY0DSY7_9BRAD</name>
<proteinExistence type="predicted"/>
<accession>A0ABY0DSY7</accession>
<comment type="caution">
    <text evidence="9">The sequence shown here is derived from an EMBL/GenBank/DDBJ whole genome shotgun (WGS) entry which is preliminary data.</text>
</comment>
<reference evidence="9 10" key="1">
    <citation type="submission" date="2018-10" db="EMBL/GenBank/DDBJ databases">
        <title>Bradyrhizobium sp. nov., isolated from effective nodules of peanut in China.</title>
        <authorList>
            <person name="Li Y."/>
        </authorList>
    </citation>
    <scope>NUCLEOTIDE SEQUENCE [LARGE SCALE GENOMIC DNA]</scope>
    <source>
        <strain evidence="9 10">CCBAU 51781</strain>
    </source>
</reference>
<dbReference type="PROSITE" id="PS51007">
    <property type="entry name" value="CYTC"/>
    <property type="match status" value="2"/>
</dbReference>
<evidence type="ECO:0000256" key="4">
    <source>
        <dbReference type="ARBA" id="ARBA00022982"/>
    </source>
</evidence>
<dbReference type="Gene3D" id="3.90.1530.10">
    <property type="entry name" value="Conserved hypothetical protein from pyrococcus furiosus pfu- 392566-001, ParB domain"/>
    <property type="match status" value="1"/>
</dbReference>
<dbReference type="SMART" id="SM00470">
    <property type="entry name" value="ParB"/>
    <property type="match status" value="1"/>
</dbReference>
<dbReference type="InterPro" id="IPR036909">
    <property type="entry name" value="Cyt_c-like_dom_sf"/>
</dbReference>
<feature type="domain" description="Cytochrome c" evidence="8">
    <location>
        <begin position="567"/>
        <end position="655"/>
    </location>
</feature>
<evidence type="ECO:0000256" key="2">
    <source>
        <dbReference type="ARBA" id="ARBA00022617"/>
    </source>
</evidence>
<dbReference type="InterPro" id="IPR009056">
    <property type="entry name" value="Cyt_c-like_dom"/>
</dbReference>
<keyword evidence="10" id="KW-1185">Reference proteome</keyword>
<feature type="compositionally biased region" description="Basic and acidic residues" evidence="7">
    <location>
        <begin position="241"/>
        <end position="252"/>
    </location>
</feature>
<keyword evidence="5 6" id="KW-0408">Iron</keyword>
<dbReference type="InterPro" id="IPR050597">
    <property type="entry name" value="Cytochrome_c_Oxidase_Subunit"/>
</dbReference>
<dbReference type="Pfam" id="PF02195">
    <property type="entry name" value="ParB_N"/>
    <property type="match status" value="1"/>
</dbReference>
<dbReference type="PANTHER" id="PTHR33751:SF9">
    <property type="entry name" value="CYTOCHROME C4"/>
    <property type="match status" value="1"/>
</dbReference>
<dbReference type="EMBL" id="RDRA01000002">
    <property type="protein sequence ID" value="RXG99295.1"/>
    <property type="molecule type" value="Genomic_DNA"/>
</dbReference>
<evidence type="ECO:0000256" key="6">
    <source>
        <dbReference type="PROSITE-ProRule" id="PRU00433"/>
    </source>
</evidence>
<dbReference type="Gene3D" id="1.10.760.10">
    <property type="entry name" value="Cytochrome c-like domain"/>
    <property type="match status" value="2"/>
</dbReference>
<evidence type="ECO:0000256" key="1">
    <source>
        <dbReference type="ARBA" id="ARBA00022448"/>
    </source>
</evidence>
<dbReference type="SUPFAM" id="SSF46626">
    <property type="entry name" value="Cytochrome c"/>
    <property type="match status" value="2"/>
</dbReference>
<dbReference type="SUPFAM" id="SSF110849">
    <property type="entry name" value="ParB/Sulfiredoxin"/>
    <property type="match status" value="1"/>
</dbReference>
<feature type="domain" description="Cytochrome c" evidence="8">
    <location>
        <begin position="410"/>
        <end position="503"/>
    </location>
</feature>
<protein>
    <recommendedName>
        <fullName evidence="8">Cytochrome c domain-containing protein</fullName>
    </recommendedName>
</protein>
<keyword evidence="4" id="KW-0249">Electron transport</keyword>
<evidence type="ECO:0000313" key="9">
    <source>
        <dbReference type="EMBL" id="RXG99295.1"/>
    </source>
</evidence>
<keyword evidence="3 6" id="KW-0479">Metal-binding</keyword>
<keyword evidence="2 6" id="KW-0349">Heme</keyword>
<feature type="region of interest" description="Disordered" evidence="7">
    <location>
        <begin position="236"/>
        <end position="297"/>
    </location>
</feature>
<evidence type="ECO:0000256" key="7">
    <source>
        <dbReference type="SAM" id="MobiDB-lite"/>
    </source>
</evidence>
<dbReference type="PANTHER" id="PTHR33751">
    <property type="entry name" value="CBB3-TYPE CYTOCHROME C OXIDASE SUBUNIT FIXP"/>
    <property type="match status" value="1"/>
</dbReference>
<evidence type="ECO:0000259" key="8">
    <source>
        <dbReference type="PROSITE" id="PS51007"/>
    </source>
</evidence>
<feature type="compositionally biased region" description="Polar residues" evidence="7">
    <location>
        <begin position="283"/>
        <end position="297"/>
    </location>
</feature>
<dbReference type="CDD" id="cd16403">
    <property type="entry name" value="ParB_N_like_MT"/>
    <property type="match status" value="1"/>
</dbReference>
<dbReference type="Proteomes" id="UP000289946">
    <property type="component" value="Unassembled WGS sequence"/>
</dbReference>